<dbReference type="HOGENOM" id="CLU_1328567_0_0_1"/>
<dbReference type="STRING" id="905079.L1IST7"/>
<evidence type="ECO:0000313" key="5">
    <source>
        <dbReference type="EnsemblProtists" id="EKX38895"/>
    </source>
</evidence>
<organism evidence="4">
    <name type="scientific">Guillardia theta (strain CCMP2712)</name>
    <name type="common">Cryptophyte</name>
    <dbReference type="NCBI Taxonomy" id="905079"/>
    <lineage>
        <taxon>Eukaryota</taxon>
        <taxon>Cryptophyceae</taxon>
        <taxon>Pyrenomonadales</taxon>
        <taxon>Geminigeraceae</taxon>
        <taxon>Guillardia</taxon>
    </lineage>
</organism>
<evidence type="ECO:0000313" key="6">
    <source>
        <dbReference type="Proteomes" id="UP000011087"/>
    </source>
</evidence>
<dbReference type="eggNOG" id="KOG0195">
    <property type="taxonomic scope" value="Eukaryota"/>
</dbReference>
<evidence type="ECO:0000256" key="1">
    <source>
        <dbReference type="ARBA" id="ARBA00023121"/>
    </source>
</evidence>
<dbReference type="Pfam" id="PF12796">
    <property type="entry name" value="Ank_2"/>
    <property type="match status" value="1"/>
</dbReference>
<dbReference type="GO" id="GO:0000062">
    <property type="term" value="F:fatty-acyl-CoA binding"/>
    <property type="evidence" value="ECO:0007669"/>
    <property type="project" value="TreeGrafter"/>
</dbReference>
<dbReference type="InterPro" id="IPR036770">
    <property type="entry name" value="Ankyrin_rpt-contain_sf"/>
</dbReference>
<keyword evidence="6" id="KW-1185">Reference proteome</keyword>
<dbReference type="PANTHER" id="PTHR24119:SF0">
    <property type="entry name" value="ACYL-COA-BINDING DOMAIN-CONTAINING PROTEIN 6"/>
    <property type="match status" value="1"/>
</dbReference>
<dbReference type="OrthoDB" id="341259at2759"/>
<keyword evidence="2" id="KW-0040">ANK repeat</keyword>
<name>L1IST7_GUITC</name>
<accession>L1IST7</accession>
<dbReference type="Proteomes" id="UP000011087">
    <property type="component" value="Unassembled WGS sequence"/>
</dbReference>
<dbReference type="PaxDb" id="55529-EKX38895"/>
<dbReference type="PANTHER" id="PTHR24119">
    <property type="entry name" value="ACYL-COA-BINDING DOMAIN-CONTAINING PROTEIN 6"/>
    <property type="match status" value="1"/>
</dbReference>
<evidence type="ECO:0000313" key="4">
    <source>
        <dbReference type="EMBL" id="EKX38895.1"/>
    </source>
</evidence>
<gene>
    <name evidence="4" type="ORF">GUITHDRAFT_154583</name>
</gene>
<evidence type="ECO:0000256" key="2">
    <source>
        <dbReference type="PROSITE-ProRule" id="PRU00023"/>
    </source>
</evidence>
<dbReference type="GeneID" id="17295622"/>
<dbReference type="KEGG" id="gtt:GUITHDRAFT_154583"/>
<feature type="repeat" description="ANK" evidence="2">
    <location>
        <begin position="163"/>
        <end position="195"/>
    </location>
</feature>
<dbReference type="EMBL" id="JH993044">
    <property type="protein sequence ID" value="EKX38895.1"/>
    <property type="molecule type" value="Genomic_DNA"/>
</dbReference>
<dbReference type="PROSITE" id="PS50297">
    <property type="entry name" value="ANK_REP_REGION"/>
    <property type="match status" value="2"/>
</dbReference>
<reference evidence="6" key="2">
    <citation type="submission" date="2012-11" db="EMBL/GenBank/DDBJ databases">
        <authorList>
            <person name="Kuo A."/>
            <person name="Curtis B.A."/>
            <person name="Tanifuji G."/>
            <person name="Burki F."/>
            <person name="Gruber A."/>
            <person name="Irimia M."/>
            <person name="Maruyama S."/>
            <person name="Arias M.C."/>
            <person name="Ball S.G."/>
            <person name="Gile G.H."/>
            <person name="Hirakawa Y."/>
            <person name="Hopkins J.F."/>
            <person name="Rensing S.A."/>
            <person name="Schmutz J."/>
            <person name="Symeonidi A."/>
            <person name="Elias M."/>
            <person name="Eveleigh R.J."/>
            <person name="Herman E.K."/>
            <person name="Klute M.J."/>
            <person name="Nakayama T."/>
            <person name="Obornik M."/>
            <person name="Reyes-Prieto A."/>
            <person name="Armbrust E.V."/>
            <person name="Aves S.J."/>
            <person name="Beiko R.G."/>
            <person name="Coutinho P."/>
            <person name="Dacks J.B."/>
            <person name="Durnford D.G."/>
            <person name="Fast N.M."/>
            <person name="Green B.R."/>
            <person name="Grisdale C."/>
            <person name="Hempe F."/>
            <person name="Henrissat B."/>
            <person name="Hoppner M.P."/>
            <person name="Ishida K.-I."/>
            <person name="Kim E."/>
            <person name="Koreny L."/>
            <person name="Kroth P.G."/>
            <person name="Liu Y."/>
            <person name="Malik S.-B."/>
            <person name="Maier U.G."/>
            <person name="McRose D."/>
            <person name="Mock T."/>
            <person name="Neilson J.A."/>
            <person name="Onodera N.T."/>
            <person name="Poole A.M."/>
            <person name="Pritham E.J."/>
            <person name="Richards T.A."/>
            <person name="Rocap G."/>
            <person name="Roy S.W."/>
            <person name="Sarai C."/>
            <person name="Schaack S."/>
            <person name="Shirato S."/>
            <person name="Slamovits C.H."/>
            <person name="Spencer D.F."/>
            <person name="Suzuki S."/>
            <person name="Worden A.Z."/>
            <person name="Zauner S."/>
            <person name="Barry K."/>
            <person name="Bell C."/>
            <person name="Bharti A.K."/>
            <person name="Crow J.A."/>
            <person name="Grimwood J."/>
            <person name="Kramer R."/>
            <person name="Lindquist E."/>
            <person name="Lucas S."/>
            <person name="Salamov A."/>
            <person name="McFadden G.I."/>
            <person name="Lane C.E."/>
            <person name="Keeling P.J."/>
            <person name="Gray M.W."/>
            <person name="Grigoriev I.V."/>
            <person name="Archibald J.M."/>
        </authorList>
    </citation>
    <scope>NUCLEOTIDE SEQUENCE</scope>
    <source>
        <strain evidence="6">CCMP2712</strain>
    </source>
</reference>
<feature type="region of interest" description="Disordered" evidence="3">
    <location>
        <begin position="1"/>
        <end position="76"/>
    </location>
</feature>
<protein>
    <submittedName>
        <fullName evidence="4 5">Uncharacterized protein</fullName>
    </submittedName>
</protein>
<dbReference type="EnsemblProtists" id="EKX38895">
    <property type="protein sequence ID" value="EKX38895"/>
    <property type="gene ID" value="GUITHDRAFT_154583"/>
</dbReference>
<keyword evidence="1" id="KW-0446">Lipid-binding</keyword>
<dbReference type="RefSeq" id="XP_005825875.1">
    <property type="nucleotide sequence ID" value="XM_005825818.1"/>
</dbReference>
<feature type="compositionally biased region" description="Acidic residues" evidence="3">
    <location>
        <begin position="9"/>
        <end position="18"/>
    </location>
</feature>
<reference evidence="4 6" key="1">
    <citation type="journal article" date="2012" name="Nature">
        <title>Algal genomes reveal evolutionary mosaicism and the fate of nucleomorphs.</title>
        <authorList>
            <consortium name="DOE Joint Genome Institute"/>
            <person name="Curtis B.A."/>
            <person name="Tanifuji G."/>
            <person name="Burki F."/>
            <person name="Gruber A."/>
            <person name="Irimia M."/>
            <person name="Maruyama S."/>
            <person name="Arias M.C."/>
            <person name="Ball S.G."/>
            <person name="Gile G.H."/>
            <person name="Hirakawa Y."/>
            <person name="Hopkins J.F."/>
            <person name="Kuo A."/>
            <person name="Rensing S.A."/>
            <person name="Schmutz J."/>
            <person name="Symeonidi A."/>
            <person name="Elias M."/>
            <person name="Eveleigh R.J."/>
            <person name="Herman E.K."/>
            <person name="Klute M.J."/>
            <person name="Nakayama T."/>
            <person name="Obornik M."/>
            <person name="Reyes-Prieto A."/>
            <person name="Armbrust E.V."/>
            <person name="Aves S.J."/>
            <person name="Beiko R.G."/>
            <person name="Coutinho P."/>
            <person name="Dacks J.B."/>
            <person name="Durnford D.G."/>
            <person name="Fast N.M."/>
            <person name="Green B.R."/>
            <person name="Grisdale C.J."/>
            <person name="Hempel F."/>
            <person name="Henrissat B."/>
            <person name="Hoppner M.P."/>
            <person name="Ishida K."/>
            <person name="Kim E."/>
            <person name="Koreny L."/>
            <person name="Kroth P.G."/>
            <person name="Liu Y."/>
            <person name="Malik S.B."/>
            <person name="Maier U.G."/>
            <person name="McRose D."/>
            <person name="Mock T."/>
            <person name="Neilson J.A."/>
            <person name="Onodera N.T."/>
            <person name="Poole A.M."/>
            <person name="Pritham E.J."/>
            <person name="Richards T.A."/>
            <person name="Rocap G."/>
            <person name="Roy S.W."/>
            <person name="Sarai C."/>
            <person name="Schaack S."/>
            <person name="Shirato S."/>
            <person name="Slamovits C.H."/>
            <person name="Spencer D.F."/>
            <person name="Suzuki S."/>
            <person name="Worden A.Z."/>
            <person name="Zauner S."/>
            <person name="Barry K."/>
            <person name="Bell C."/>
            <person name="Bharti A.K."/>
            <person name="Crow J.A."/>
            <person name="Grimwood J."/>
            <person name="Kramer R."/>
            <person name="Lindquist E."/>
            <person name="Lucas S."/>
            <person name="Salamov A."/>
            <person name="McFadden G.I."/>
            <person name="Lane C.E."/>
            <person name="Keeling P.J."/>
            <person name="Gray M.W."/>
            <person name="Grigoriev I.V."/>
            <person name="Archibald J.M."/>
        </authorList>
    </citation>
    <scope>NUCLEOTIDE SEQUENCE</scope>
    <source>
        <strain evidence="4 6">CCMP2712</strain>
    </source>
</reference>
<dbReference type="Gene3D" id="1.25.40.20">
    <property type="entry name" value="Ankyrin repeat-containing domain"/>
    <property type="match status" value="1"/>
</dbReference>
<sequence>MGKPSVSFEQDDDADEEPDLHALKAMQAGQEIRLRPKNIPAGSYEAEEDGADDMGGDASDRNLPEKAPQPMARKKSTELLELSKDELRAMAAEDETTAWKSAYSKVRHGKKSELIALLDSGCPVDLKDPAGNTLLNIAAQNGHKSIIKALLRRGAALNTQNHNGQTPLHFCFTYGYTDLGNYLISKGADDTVQNFAGLTCYEGLGEG</sequence>
<proteinExistence type="predicted"/>
<dbReference type="SMART" id="SM00248">
    <property type="entry name" value="ANK"/>
    <property type="match status" value="2"/>
</dbReference>
<dbReference type="SUPFAM" id="SSF48403">
    <property type="entry name" value="Ankyrin repeat"/>
    <property type="match status" value="1"/>
</dbReference>
<dbReference type="PROSITE" id="PS50088">
    <property type="entry name" value="ANK_REPEAT"/>
    <property type="match status" value="2"/>
</dbReference>
<dbReference type="InterPro" id="IPR002110">
    <property type="entry name" value="Ankyrin_rpt"/>
</dbReference>
<dbReference type="AlphaFoldDB" id="L1IST7"/>
<evidence type="ECO:0000256" key="3">
    <source>
        <dbReference type="SAM" id="MobiDB-lite"/>
    </source>
</evidence>
<reference evidence="5" key="3">
    <citation type="submission" date="2015-06" db="UniProtKB">
        <authorList>
            <consortium name="EnsemblProtists"/>
        </authorList>
    </citation>
    <scope>IDENTIFICATION</scope>
</reference>
<feature type="repeat" description="ANK" evidence="2">
    <location>
        <begin position="130"/>
        <end position="162"/>
    </location>
</feature>
<feature type="compositionally biased region" description="Acidic residues" evidence="3">
    <location>
        <begin position="45"/>
        <end position="55"/>
    </location>
</feature>